<dbReference type="RefSeq" id="WP_026031830.1">
    <property type="nucleotide sequence ID" value="NZ_ALNR01000064.1"/>
</dbReference>
<dbReference type="Pfam" id="PF24745">
    <property type="entry name" value="DUF7693"/>
    <property type="match status" value="1"/>
</dbReference>
<protein>
    <recommendedName>
        <fullName evidence="1">DUF7693 domain-containing protein</fullName>
    </recommendedName>
</protein>
<evidence type="ECO:0000313" key="3">
    <source>
        <dbReference type="Proteomes" id="UP000017753"/>
    </source>
</evidence>
<dbReference type="Proteomes" id="UP000017753">
    <property type="component" value="Chromosome"/>
</dbReference>
<dbReference type="AlphaFoldDB" id="A0AA34S0I6"/>
<reference evidence="2 3" key="1">
    <citation type="submission" date="2014-11" db="EMBL/GenBank/DDBJ databases">
        <title>Complete genome sequence of Pseudomonas putida S12 including megaplasmid pTTS12.</title>
        <authorList>
            <person name="Kuepper J."/>
            <person name="Ruijssenaars H.J."/>
            <person name="Blank L.M."/>
            <person name="de Winde J.H."/>
            <person name="Wierckx N."/>
        </authorList>
    </citation>
    <scope>NUCLEOTIDE SEQUENCE [LARGE SCALE GENOMIC DNA]</scope>
    <source>
        <strain evidence="2 3">S12</strain>
    </source>
</reference>
<organism evidence="2 3">
    <name type="scientific">Pseudomonas putida S12</name>
    <dbReference type="NCBI Taxonomy" id="1215087"/>
    <lineage>
        <taxon>Bacteria</taxon>
        <taxon>Pseudomonadati</taxon>
        <taxon>Pseudomonadota</taxon>
        <taxon>Gammaproteobacteria</taxon>
        <taxon>Pseudomonadales</taxon>
        <taxon>Pseudomonadaceae</taxon>
        <taxon>Pseudomonas</taxon>
    </lineage>
</organism>
<feature type="domain" description="DUF7693" evidence="1">
    <location>
        <begin position="6"/>
        <end position="102"/>
    </location>
</feature>
<name>A0AA34S0I6_PSEPU</name>
<proteinExistence type="predicted"/>
<dbReference type="InterPro" id="IPR056110">
    <property type="entry name" value="DUF7693"/>
</dbReference>
<evidence type="ECO:0000259" key="1">
    <source>
        <dbReference type="Pfam" id="PF24745"/>
    </source>
</evidence>
<sequence>MHSQPLTPREVYQVLRDIALGQQAMRRLGDLGWTQTQTGLMTVEVDGWVLTFSNDSNKLDYCNSCYSPDGREYIFDSSQRFGTDPLELLSTWEHGQLQTLLSSL</sequence>
<gene>
    <name evidence="2" type="ORF">RPPX_21890</name>
</gene>
<reference evidence="2 3" key="2">
    <citation type="submission" date="2014-11" db="EMBL/GenBank/DDBJ databases">
        <title>Draft genome sequence of the solvent-tolerant Pseudomonas putida S12 including megaplasmid pTTS12.</title>
        <authorList>
            <person name="Wierckx N."/>
            <person name="Nijkamp J."/>
            <person name="Ballerstedt H."/>
            <person name="Siezen R.J."/>
            <person name="Wels M."/>
            <person name="de Ridder D."/>
            <person name="de Winde J.H."/>
            <person name="Ruijssenaars H.J."/>
        </authorList>
    </citation>
    <scope>NUCLEOTIDE SEQUENCE [LARGE SCALE GENOMIC DNA]</scope>
    <source>
        <strain evidence="2 3">S12</strain>
    </source>
</reference>
<accession>A0AA34S0I6</accession>
<evidence type="ECO:0000313" key="2">
    <source>
        <dbReference type="EMBL" id="AJA16757.1"/>
    </source>
</evidence>
<dbReference type="EMBL" id="CP009974">
    <property type="protein sequence ID" value="AJA16757.1"/>
    <property type="molecule type" value="Genomic_DNA"/>
</dbReference>